<gene>
    <name evidence="1" type="ORF">SAMN05192553_102141</name>
</gene>
<keyword evidence="2" id="KW-1185">Reference proteome</keyword>
<name>A0A1H6VKV8_9BACT</name>
<dbReference type="EMBL" id="FNZH01000002">
    <property type="protein sequence ID" value="SEJ05251.1"/>
    <property type="molecule type" value="Genomic_DNA"/>
</dbReference>
<reference evidence="2" key="1">
    <citation type="submission" date="2016-10" db="EMBL/GenBank/DDBJ databases">
        <authorList>
            <person name="Varghese N."/>
            <person name="Submissions S."/>
        </authorList>
    </citation>
    <scope>NUCLEOTIDE SEQUENCE [LARGE SCALE GENOMIC DNA]</scope>
    <source>
        <strain evidence="2">IBRC-M 10761</strain>
    </source>
</reference>
<organism evidence="1 2">
    <name type="scientific">Cyclobacterium xiamenense</name>
    <dbReference type="NCBI Taxonomy" id="1297121"/>
    <lineage>
        <taxon>Bacteria</taxon>
        <taxon>Pseudomonadati</taxon>
        <taxon>Bacteroidota</taxon>
        <taxon>Cytophagia</taxon>
        <taxon>Cytophagales</taxon>
        <taxon>Cyclobacteriaceae</taxon>
        <taxon>Cyclobacterium</taxon>
    </lineage>
</organism>
<protein>
    <submittedName>
        <fullName evidence="1">Uncharacterized protein</fullName>
    </submittedName>
</protein>
<accession>A0A1H6VKV8</accession>
<evidence type="ECO:0000313" key="2">
    <source>
        <dbReference type="Proteomes" id="UP000199403"/>
    </source>
</evidence>
<dbReference type="Proteomes" id="UP000199403">
    <property type="component" value="Unassembled WGS sequence"/>
</dbReference>
<evidence type="ECO:0000313" key="1">
    <source>
        <dbReference type="EMBL" id="SEJ05251.1"/>
    </source>
</evidence>
<sequence>MILPSLVLVTTTPSVPDTPLANAVEGYVRLVAKKMVELCVASQQNKPGSGVHLDQILPFLGVFKKKGSFKKLPFIVFYSINSSSLGLRLALLVGVEGLIPSGQGRFSTA</sequence>
<proteinExistence type="predicted"/>
<dbReference type="AlphaFoldDB" id="A0A1H6VKV8"/>